<protein>
    <submittedName>
        <fullName evidence="2">Uncharacterized protein</fullName>
    </submittedName>
</protein>
<sequence>MKKKENHSINTWKQWEEKYVKDRKLTTETLADAGRLIRTKNFIITCLTIAIVFMALTIGLLNKAEKKMEEW</sequence>
<keyword evidence="1" id="KW-0472">Membrane</keyword>
<proteinExistence type="predicted"/>
<dbReference type="PATRIC" id="fig|476272.21.peg.588"/>
<dbReference type="HOGENOM" id="CLU_2731942_0_0_9"/>
<organism evidence="2 3">
    <name type="scientific">Blautia hydrogenotrophica (strain DSM 10507 / JCM 14656 / S5a33)</name>
    <name type="common">Ruminococcus hydrogenotrophicus</name>
    <dbReference type="NCBI Taxonomy" id="476272"/>
    <lineage>
        <taxon>Bacteria</taxon>
        <taxon>Bacillati</taxon>
        <taxon>Bacillota</taxon>
        <taxon>Clostridia</taxon>
        <taxon>Lachnospirales</taxon>
        <taxon>Lachnospiraceae</taxon>
        <taxon>Blautia</taxon>
    </lineage>
</organism>
<dbReference type="EMBL" id="ACBZ01000177">
    <property type="protein sequence ID" value="EEG47762.1"/>
    <property type="molecule type" value="Genomic_DNA"/>
</dbReference>
<keyword evidence="1" id="KW-1133">Transmembrane helix</keyword>
<dbReference type="GeneID" id="86822261"/>
<evidence type="ECO:0000256" key="1">
    <source>
        <dbReference type="SAM" id="Phobius"/>
    </source>
</evidence>
<keyword evidence="1" id="KW-0812">Transmembrane</keyword>
<evidence type="ECO:0000313" key="3">
    <source>
        <dbReference type="Proteomes" id="UP000003100"/>
    </source>
</evidence>
<feature type="transmembrane region" description="Helical" evidence="1">
    <location>
        <begin position="42"/>
        <end position="61"/>
    </location>
</feature>
<comment type="caution">
    <text evidence="2">The sequence shown here is derived from an EMBL/GenBank/DDBJ whole genome shotgun (WGS) entry which is preliminary data.</text>
</comment>
<evidence type="ECO:0000313" key="2">
    <source>
        <dbReference type="EMBL" id="EEG47762.1"/>
    </source>
</evidence>
<reference evidence="2 3" key="1">
    <citation type="submission" date="2009-01" db="EMBL/GenBank/DDBJ databases">
        <authorList>
            <person name="Fulton L."/>
            <person name="Clifton S."/>
            <person name="Fulton B."/>
            <person name="Xu J."/>
            <person name="Minx P."/>
            <person name="Pepin K.H."/>
            <person name="Johnson M."/>
            <person name="Bhonagiri V."/>
            <person name="Nash W.E."/>
            <person name="Mardis E.R."/>
            <person name="Wilson R.K."/>
        </authorList>
    </citation>
    <scope>NUCLEOTIDE SEQUENCE [LARGE SCALE GENOMIC DNA]</scope>
    <source>
        <strain evidence="3">DSM 10507 / JCM 14656 / S5a33</strain>
    </source>
</reference>
<accession>C0CQZ9</accession>
<dbReference type="AlphaFoldDB" id="C0CQZ9"/>
<keyword evidence="3" id="KW-1185">Reference proteome</keyword>
<gene>
    <name evidence="2" type="ORF">RUMHYD_03312</name>
</gene>
<dbReference type="RefSeq" id="WP_005951435.1">
    <property type="nucleotide sequence ID" value="NZ_CP136423.1"/>
</dbReference>
<reference evidence="2 3" key="2">
    <citation type="submission" date="2009-02" db="EMBL/GenBank/DDBJ databases">
        <title>Draft genome sequence of Blautia hydrogenotrophica DSM 10507 (Ruminococcus hydrogenotrophicus DSM 10507).</title>
        <authorList>
            <person name="Sudarsanam P."/>
            <person name="Ley R."/>
            <person name="Guruge J."/>
            <person name="Turnbaugh P.J."/>
            <person name="Mahowald M."/>
            <person name="Liep D."/>
            <person name="Gordon J."/>
        </authorList>
    </citation>
    <scope>NUCLEOTIDE SEQUENCE [LARGE SCALE GENOMIC DNA]</scope>
    <source>
        <strain evidence="3">DSM 10507 / JCM 14656 / S5a33</strain>
    </source>
</reference>
<name>C0CQZ9_BLAHS</name>
<dbReference type="Proteomes" id="UP000003100">
    <property type="component" value="Unassembled WGS sequence"/>
</dbReference>